<dbReference type="Pfam" id="PF01844">
    <property type="entry name" value="HNH"/>
    <property type="match status" value="1"/>
</dbReference>
<feature type="domain" description="Nuclease associated modular" evidence="2">
    <location>
        <begin position="154"/>
        <end position="170"/>
    </location>
</feature>
<dbReference type="Pfam" id="PF07460">
    <property type="entry name" value="NUMOD3"/>
    <property type="match status" value="4"/>
</dbReference>
<feature type="domain" description="Nuclease associated modular" evidence="2">
    <location>
        <begin position="108"/>
        <end position="124"/>
    </location>
</feature>
<feature type="domain" description="HNH nuclease" evidence="3">
    <location>
        <begin position="198"/>
        <end position="249"/>
    </location>
</feature>
<evidence type="ECO:0000259" key="2">
    <source>
        <dbReference type="SMART" id="SM00496"/>
    </source>
</evidence>
<feature type="domain" description="Nuclease associated modular" evidence="2">
    <location>
        <begin position="72"/>
        <end position="88"/>
    </location>
</feature>
<feature type="domain" description="Nuclease associated modular" evidence="2">
    <location>
        <begin position="21"/>
        <end position="37"/>
    </location>
</feature>
<dbReference type="GO" id="GO:0003677">
    <property type="term" value="F:DNA binding"/>
    <property type="evidence" value="ECO:0007669"/>
    <property type="project" value="InterPro"/>
</dbReference>
<proteinExistence type="predicted"/>
<dbReference type="EMBL" id="BARU01025056">
    <property type="protein sequence ID" value="GAH56460.1"/>
    <property type="molecule type" value="Genomic_DNA"/>
</dbReference>
<evidence type="ECO:0008006" key="5">
    <source>
        <dbReference type="Google" id="ProtNLM"/>
    </source>
</evidence>
<feature type="non-terminal residue" evidence="4">
    <location>
        <position position="1"/>
    </location>
</feature>
<name>X1HHF7_9ZZZZ</name>
<feature type="region of interest" description="Disordered" evidence="1">
    <location>
        <begin position="39"/>
        <end position="116"/>
    </location>
</feature>
<dbReference type="Gene3D" id="1.10.30.50">
    <property type="match status" value="1"/>
</dbReference>
<dbReference type="AlphaFoldDB" id="X1HHF7"/>
<feature type="domain" description="Nuclease associated modular" evidence="2">
    <location>
        <begin position="38"/>
        <end position="54"/>
    </location>
</feature>
<sequence length="274" mass="31626">GRDFSEEHRAKISLALKGKMLGSHLSKEHKAKISLAMEGKHHTEETKTKIRQGNTGKHLSEEAKAKLRLANTGKHPTEETKTKLRLSHLGEKHSPERKENNRQTQLRLKRKLTPEQRQAISERMIGNKYATGSQFFLGRHHTERAKRKISEAHKGIPFSKEKRLHISQAKKGKCMGPEATNWKGGKSFEPYPYHFNKELKEEIRARDNYTCQLCEAKQNGTGFCIHHIDYTKNNNTPSNLITLCPVCNSLANFNRQSWTSYFQLLLYSRYFSEL</sequence>
<dbReference type="SMART" id="SM00507">
    <property type="entry name" value="HNHc"/>
    <property type="match status" value="1"/>
</dbReference>
<evidence type="ECO:0000256" key="1">
    <source>
        <dbReference type="SAM" id="MobiDB-lite"/>
    </source>
</evidence>
<feature type="compositionally biased region" description="Basic and acidic residues" evidence="1">
    <location>
        <begin position="39"/>
        <end position="48"/>
    </location>
</feature>
<reference evidence="4" key="1">
    <citation type="journal article" date="2014" name="Front. Microbiol.">
        <title>High frequency of phylogenetically diverse reductive dehalogenase-homologous genes in deep subseafloor sedimentary metagenomes.</title>
        <authorList>
            <person name="Kawai M."/>
            <person name="Futagami T."/>
            <person name="Toyoda A."/>
            <person name="Takaki Y."/>
            <person name="Nishi S."/>
            <person name="Hori S."/>
            <person name="Arai W."/>
            <person name="Tsubouchi T."/>
            <person name="Morono Y."/>
            <person name="Uchiyama I."/>
            <person name="Ito T."/>
            <person name="Fujiyama A."/>
            <person name="Inagaki F."/>
            <person name="Takami H."/>
        </authorList>
    </citation>
    <scope>NUCLEOTIDE SEQUENCE</scope>
    <source>
        <strain evidence="4">Expedition CK06-06</strain>
    </source>
</reference>
<dbReference type="SUPFAM" id="SSF64496">
    <property type="entry name" value="DNA-binding domain of intron-encoded endonucleases"/>
    <property type="match status" value="1"/>
</dbReference>
<dbReference type="InterPro" id="IPR003611">
    <property type="entry name" value="NUMOD3"/>
</dbReference>
<accession>X1HHF7</accession>
<dbReference type="GO" id="GO:0004519">
    <property type="term" value="F:endonuclease activity"/>
    <property type="evidence" value="ECO:0007669"/>
    <property type="project" value="InterPro"/>
</dbReference>
<dbReference type="SMART" id="SM00496">
    <property type="entry name" value="IENR2"/>
    <property type="match status" value="8"/>
</dbReference>
<evidence type="ECO:0000259" key="3">
    <source>
        <dbReference type="SMART" id="SM00507"/>
    </source>
</evidence>
<dbReference type="CDD" id="cd00085">
    <property type="entry name" value="HNHc"/>
    <property type="match status" value="1"/>
</dbReference>
<dbReference type="InterPro" id="IPR003615">
    <property type="entry name" value="HNH_nuc"/>
</dbReference>
<feature type="domain" description="Nuclease associated modular" evidence="2">
    <location>
        <begin position="55"/>
        <end position="71"/>
    </location>
</feature>
<organism evidence="4">
    <name type="scientific">marine sediment metagenome</name>
    <dbReference type="NCBI Taxonomy" id="412755"/>
    <lineage>
        <taxon>unclassified sequences</taxon>
        <taxon>metagenomes</taxon>
        <taxon>ecological metagenomes</taxon>
    </lineage>
</organism>
<dbReference type="InterPro" id="IPR002711">
    <property type="entry name" value="HNH"/>
</dbReference>
<dbReference type="GO" id="GO:0008270">
    <property type="term" value="F:zinc ion binding"/>
    <property type="evidence" value="ECO:0007669"/>
    <property type="project" value="InterPro"/>
</dbReference>
<comment type="caution">
    <text evidence="4">The sequence shown here is derived from an EMBL/GenBank/DDBJ whole genome shotgun (WGS) entry which is preliminary data.</text>
</comment>
<evidence type="ECO:0000313" key="4">
    <source>
        <dbReference type="EMBL" id="GAH56460.1"/>
    </source>
</evidence>
<protein>
    <recommendedName>
        <fullName evidence="5">HNH nuclease domain-containing protein</fullName>
    </recommendedName>
</protein>
<gene>
    <name evidence="4" type="ORF">S03H2_40418</name>
</gene>
<feature type="non-terminal residue" evidence="4">
    <location>
        <position position="274"/>
    </location>
</feature>
<feature type="compositionally biased region" description="Basic and acidic residues" evidence="1">
    <location>
        <begin position="75"/>
        <end position="101"/>
    </location>
</feature>
<feature type="domain" description="Nuclease associated modular" evidence="2">
    <location>
        <begin position="137"/>
        <end position="153"/>
    </location>
</feature>
<feature type="domain" description="Nuclease associated modular" evidence="2">
    <location>
        <begin position="1"/>
        <end position="16"/>
    </location>
</feature>